<feature type="compositionally biased region" description="Polar residues" evidence="1">
    <location>
        <begin position="580"/>
        <end position="591"/>
    </location>
</feature>
<protein>
    <submittedName>
        <fullName evidence="3">Uncharacterized protein</fullName>
    </submittedName>
</protein>
<proteinExistence type="predicted"/>
<keyword evidence="4" id="KW-1185">Reference proteome</keyword>
<evidence type="ECO:0000256" key="2">
    <source>
        <dbReference type="SAM" id="SignalP"/>
    </source>
</evidence>
<sequence length="778" mass="88335">MYFLHKIVCKLPLLLLVIGNLQIMEVFGQKDTWDGLMPQKTTLGESCLTLCEKRGENYFWCYLPENTGNSEQPSWNYCSPTQRSTYHGQLCTKDCTKHQSHYMCPTDSKGLVGNYCGPTHDSYNDPVVAQHFTTTGESCVSPCSNVGYTNSWCYKAGGGWGNCSITSGYDINGAECKNSCDYRKYPYSWCYLKKGGWNYCGQSTVSSLTQYTYLGSKCLTPCVIDGISSTNKCYNATKRKRECSRVPGLSTDNMKCYTKCDTNQVASMKSWYSCRTASDVWSRCSKFETDPNFYHVHRRVPGSRAYFPVNRIDMALLHTANRENVYEIIDEQGPRSVTFYEAVPRTGLNALYESREYHVDATECLRNWRNRSFQVPPGRNTMRLALGGTETAGVRLDLQSRYMSQTGVPYLNLQLQINGISRRQNRGRSTSIAEAQVPEELVGRFPGRVVDALYRSMNERYCVHIGCFNYTEKNQPGPSRRRGTGELLMVAVKENNSENEVSDTHPDFEGNERNFLEYDIDGLLRDAQNQPDLDGQQNILNENEGNPRNSEENEGINHNYDENEGINRNYGENEGINRNYGENESNGVKGTQENHGEEFSFNHMEMGSSTWENELASGINTNFETPDESTFQEWNSYSGDLLVEKGNAYDDQWVNEIDEQAGNTNNIMQNEKGTEDRDMFYGESKNENSLNNIFVENSNDDSESHLNFNYDNLNDDSFGKRPSTKKEGNEFNDNFGGNTFSTSEGTWGNENDHLEDDTFSNEGLEVSMNNIGFEEGAW</sequence>
<name>A0ABP1PKB3_9HEXA</name>
<feature type="signal peptide" evidence="2">
    <location>
        <begin position="1"/>
        <end position="28"/>
    </location>
</feature>
<evidence type="ECO:0000256" key="1">
    <source>
        <dbReference type="SAM" id="MobiDB-lite"/>
    </source>
</evidence>
<dbReference type="Proteomes" id="UP001642540">
    <property type="component" value="Unassembled WGS sequence"/>
</dbReference>
<feature type="chain" id="PRO_5047283842" evidence="2">
    <location>
        <begin position="29"/>
        <end position="778"/>
    </location>
</feature>
<dbReference type="PANTHER" id="PTHR34261:SF1">
    <property type="entry name" value="TUBULIN POLYMERIZATION-PROMOTING PROTEIN"/>
    <property type="match status" value="1"/>
</dbReference>
<evidence type="ECO:0000313" key="4">
    <source>
        <dbReference type="Proteomes" id="UP001642540"/>
    </source>
</evidence>
<dbReference type="InterPro" id="IPR053358">
    <property type="entry name" value="Diff-assoc_signaling"/>
</dbReference>
<dbReference type="PANTHER" id="PTHR34261">
    <property type="entry name" value="APC REGULATOR OF WNT-SIGNALING PATHWAY-RELATED"/>
    <property type="match status" value="1"/>
</dbReference>
<reference evidence="3 4" key="1">
    <citation type="submission" date="2024-08" db="EMBL/GenBank/DDBJ databases">
        <authorList>
            <person name="Cucini C."/>
            <person name="Frati F."/>
        </authorList>
    </citation>
    <scope>NUCLEOTIDE SEQUENCE [LARGE SCALE GENOMIC DNA]</scope>
</reference>
<dbReference type="EMBL" id="CAXLJM020000001">
    <property type="protein sequence ID" value="CAL8067888.1"/>
    <property type="molecule type" value="Genomic_DNA"/>
</dbReference>
<feature type="compositionally biased region" description="Polar residues" evidence="1">
    <location>
        <begin position="528"/>
        <end position="548"/>
    </location>
</feature>
<feature type="compositionally biased region" description="Polar residues" evidence="1">
    <location>
        <begin position="739"/>
        <end position="749"/>
    </location>
</feature>
<gene>
    <name evidence="3" type="ORF">ODALV1_LOCUS1</name>
</gene>
<accession>A0ABP1PKB3</accession>
<keyword evidence="2" id="KW-0732">Signal</keyword>
<organism evidence="3 4">
    <name type="scientific">Orchesella dallaii</name>
    <dbReference type="NCBI Taxonomy" id="48710"/>
    <lineage>
        <taxon>Eukaryota</taxon>
        <taxon>Metazoa</taxon>
        <taxon>Ecdysozoa</taxon>
        <taxon>Arthropoda</taxon>
        <taxon>Hexapoda</taxon>
        <taxon>Collembola</taxon>
        <taxon>Entomobryomorpha</taxon>
        <taxon>Entomobryoidea</taxon>
        <taxon>Orchesellidae</taxon>
        <taxon>Orchesellinae</taxon>
        <taxon>Orchesella</taxon>
    </lineage>
</organism>
<evidence type="ECO:0000313" key="3">
    <source>
        <dbReference type="EMBL" id="CAL8067888.1"/>
    </source>
</evidence>
<feature type="region of interest" description="Disordered" evidence="1">
    <location>
        <begin position="717"/>
        <end position="762"/>
    </location>
</feature>
<feature type="region of interest" description="Disordered" evidence="1">
    <location>
        <begin position="528"/>
        <end position="594"/>
    </location>
</feature>
<comment type="caution">
    <text evidence="3">The sequence shown here is derived from an EMBL/GenBank/DDBJ whole genome shotgun (WGS) entry which is preliminary data.</text>
</comment>